<dbReference type="Pfam" id="PF00072">
    <property type="entry name" value="Response_reg"/>
    <property type="match status" value="2"/>
</dbReference>
<feature type="domain" description="Response regulatory" evidence="3">
    <location>
        <begin position="143"/>
        <end position="257"/>
    </location>
</feature>
<name>A0ABY6BK41_9GAMM</name>
<keyword evidence="1 2" id="KW-0597">Phosphoprotein</keyword>
<evidence type="ECO:0000313" key="4">
    <source>
        <dbReference type="EMBL" id="UXI70383.1"/>
    </source>
</evidence>
<reference evidence="4" key="1">
    <citation type="submission" date="2022-09" db="EMBL/GenBank/DDBJ databases">
        <title>Tahibacter sp. nov., isolated from a fresh water.</title>
        <authorList>
            <person name="Baek J.H."/>
            <person name="Lee J.K."/>
            <person name="Kim J.M."/>
            <person name="Jeon C.O."/>
        </authorList>
    </citation>
    <scope>NUCLEOTIDE SEQUENCE</scope>
    <source>
        <strain evidence="4">W38</strain>
    </source>
</reference>
<dbReference type="InterPro" id="IPR050595">
    <property type="entry name" value="Bact_response_regulator"/>
</dbReference>
<keyword evidence="5" id="KW-1185">Reference proteome</keyword>
<feature type="modified residue" description="4-aspartylphosphate" evidence="2">
    <location>
        <position position="53"/>
    </location>
</feature>
<feature type="modified residue" description="4-aspartylphosphate" evidence="2">
    <location>
        <position position="191"/>
    </location>
</feature>
<dbReference type="PROSITE" id="PS50110">
    <property type="entry name" value="RESPONSE_REGULATORY"/>
    <property type="match status" value="2"/>
</dbReference>
<evidence type="ECO:0000256" key="1">
    <source>
        <dbReference type="ARBA" id="ARBA00022553"/>
    </source>
</evidence>
<dbReference type="CDD" id="cd17569">
    <property type="entry name" value="REC_HupR-like"/>
    <property type="match status" value="1"/>
</dbReference>
<sequence>MSKPKVIFIDDEERMVRSLERMFRGRYDVIATTNPQQVLDLVRTERIHVVVSDHRMPEMTGVDLLTEVRTISPSTLRILLTGYADLAAVIGSINDGEIFRFLRKPWDEGELRKKVDDAASISQALFEHGASTAAAEPSPSATDILVIDDSEDVCQLVRRALGDTQRVHWSNNLEDAIDIMGQSHIGVVLSDLHVNGSDISGALKLLKRHDPTLITVVLTAFHHSGQLIDLINQAQVFRVLGKPVDSDSLAPIVSEAVSRSQKLSVDPTLVRQYAVESTVEADNGPISEKLRALFTPGQQP</sequence>
<dbReference type="SUPFAM" id="SSF52172">
    <property type="entry name" value="CheY-like"/>
    <property type="match status" value="2"/>
</dbReference>
<dbReference type="InterPro" id="IPR011006">
    <property type="entry name" value="CheY-like_superfamily"/>
</dbReference>
<dbReference type="PANTHER" id="PTHR44591:SF19">
    <property type="entry name" value="TWO-COMPONENT RESPONSE REGULATOR-RELATED"/>
    <property type="match status" value="1"/>
</dbReference>
<organism evidence="4 5">
    <name type="scientific">Tahibacter amnicola</name>
    <dbReference type="NCBI Taxonomy" id="2976241"/>
    <lineage>
        <taxon>Bacteria</taxon>
        <taxon>Pseudomonadati</taxon>
        <taxon>Pseudomonadota</taxon>
        <taxon>Gammaproteobacteria</taxon>
        <taxon>Lysobacterales</taxon>
        <taxon>Rhodanobacteraceae</taxon>
        <taxon>Tahibacter</taxon>
    </lineage>
</organism>
<dbReference type="RefSeq" id="WP_261697333.1">
    <property type="nucleotide sequence ID" value="NZ_CP104694.1"/>
</dbReference>
<proteinExistence type="predicted"/>
<dbReference type="PANTHER" id="PTHR44591">
    <property type="entry name" value="STRESS RESPONSE REGULATOR PROTEIN 1"/>
    <property type="match status" value="1"/>
</dbReference>
<dbReference type="Proteomes" id="UP001064632">
    <property type="component" value="Chromosome"/>
</dbReference>
<protein>
    <submittedName>
        <fullName evidence="4">Response regulator</fullName>
    </submittedName>
</protein>
<feature type="domain" description="Response regulatory" evidence="3">
    <location>
        <begin position="5"/>
        <end position="119"/>
    </location>
</feature>
<evidence type="ECO:0000259" key="3">
    <source>
        <dbReference type="PROSITE" id="PS50110"/>
    </source>
</evidence>
<dbReference type="InterPro" id="IPR001789">
    <property type="entry name" value="Sig_transdc_resp-reg_receiver"/>
</dbReference>
<evidence type="ECO:0000256" key="2">
    <source>
        <dbReference type="PROSITE-ProRule" id="PRU00169"/>
    </source>
</evidence>
<gene>
    <name evidence="4" type="ORF">N4264_12335</name>
</gene>
<evidence type="ECO:0000313" key="5">
    <source>
        <dbReference type="Proteomes" id="UP001064632"/>
    </source>
</evidence>
<accession>A0ABY6BK41</accession>
<dbReference type="SMART" id="SM00448">
    <property type="entry name" value="REC"/>
    <property type="match status" value="2"/>
</dbReference>
<dbReference type="EMBL" id="CP104694">
    <property type="protein sequence ID" value="UXI70383.1"/>
    <property type="molecule type" value="Genomic_DNA"/>
</dbReference>
<dbReference type="Gene3D" id="3.40.50.2300">
    <property type="match status" value="2"/>
</dbReference>